<accession>A0ABT6XP70</accession>
<evidence type="ECO:0000259" key="6">
    <source>
        <dbReference type="PROSITE" id="PS51898"/>
    </source>
</evidence>
<dbReference type="Gene3D" id="1.10.443.10">
    <property type="entry name" value="Intergrase catalytic core"/>
    <property type="match status" value="2"/>
</dbReference>
<dbReference type="PANTHER" id="PTHR30349:SF64">
    <property type="entry name" value="PROPHAGE INTEGRASE INTD-RELATED"/>
    <property type="match status" value="1"/>
</dbReference>
<keyword evidence="3 5" id="KW-0238">DNA-binding</keyword>
<dbReference type="PROSITE" id="PS51898">
    <property type="entry name" value="TYR_RECOMBINASE"/>
    <property type="match status" value="1"/>
</dbReference>
<dbReference type="InterPro" id="IPR002104">
    <property type="entry name" value="Integrase_catalytic"/>
</dbReference>
<dbReference type="InterPro" id="IPR050090">
    <property type="entry name" value="Tyrosine_recombinase_XerCD"/>
</dbReference>
<dbReference type="RefSeq" id="WP_283238568.1">
    <property type="nucleotide sequence ID" value="NZ_JASGBP010000002.1"/>
</dbReference>
<evidence type="ECO:0000259" key="7">
    <source>
        <dbReference type="PROSITE" id="PS51900"/>
    </source>
</evidence>
<dbReference type="Proteomes" id="UP001230035">
    <property type="component" value="Unassembled WGS sequence"/>
</dbReference>
<feature type="domain" description="Tyr recombinase" evidence="6">
    <location>
        <begin position="169"/>
        <end position="341"/>
    </location>
</feature>
<organism evidence="8 9">
    <name type="scientific">Flavobacterium sedimenticola</name>
    <dbReference type="NCBI Taxonomy" id="3043286"/>
    <lineage>
        <taxon>Bacteria</taxon>
        <taxon>Pseudomonadati</taxon>
        <taxon>Bacteroidota</taxon>
        <taxon>Flavobacteriia</taxon>
        <taxon>Flavobacteriales</taxon>
        <taxon>Flavobacteriaceae</taxon>
        <taxon>Flavobacterium</taxon>
    </lineage>
</organism>
<dbReference type="InterPro" id="IPR010998">
    <property type="entry name" value="Integrase_recombinase_N"/>
</dbReference>
<comment type="caution">
    <text evidence="8">The sequence shown here is derived from an EMBL/GenBank/DDBJ whole genome shotgun (WGS) entry which is preliminary data.</text>
</comment>
<keyword evidence="2" id="KW-0229">DNA integration</keyword>
<dbReference type="EMBL" id="JASGBP010000002">
    <property type="protein sequence ID" value="MDI9256883.1"/>
    <property type="molecule type" value="Genomic_DNA"/>
</dbReference>
<dbReference type="Gene3D" id="1.10.150.130">
    <property type="match status" value="1"/>
</dbReference>
<sequence length="345" mass="39976">MNWNATIITHKGEKRIAVAVKRTEEHTAFIRGFVGSKWSQTLKTWHIPDTEENRAYFGLPLTSTFVPNEEGRAQITKFKSWLDSKRYSPNTVKTYIDAVKSFLVYFNHKKLEDITNQDLIQYNNDYILRNNYSESFQNQIVNALKLFFKITGSENFDVEKIERPKRAKKLPIVLSKEEVNRLIEVTGNLKHKTLLALIYSSGLRISEALNIKPKDVDSKRMLIHVKNAKGKKDRYTLLSHKVLVMMREYYQVYQPKMYLFEGTKGRMYSSRSAQAALQNAAVKAKITKRISLHTLRHSFATHLLESGTDLRFIQELLGHSSPKTTMIYTHVSSTSFKNITNPFDM</sequence>
<proteinExistence type="inferred from homology"/>
<evidence type="ECO:0000313" key="9">
    <source>
        <dbReference type="Proteomes" id="UP001230035"/>
    </source>
</evidence>
<keyword evidence="9" id="KW-1185">Reference proteome</keyword>
<dbReference type="InterPro" id="IPR004107">
    <property type="entry name" value="Integrase_SAM-like_N"/>
</dbReference>
<evidence type="ECO:0000256" key="2">
    <source>
        <dbReference type="ARBA" id="ARBA00022908"/>
    </source>
</evidence>
<dbReference type="SUPFAM" id="SSF56349">
    <property type="entry name" value="DNA breaking-rejoining enzymes"/>
    <property type="match status" value="1"/>
</dbReference>
<evidence type="ECO:0000256" key="4">
    <source>
        <dbReference type="ARBA" id="ARBA00023172"/>
    </source>
</evidence>
<dbReference type="Pfam" id="PF13495">
    <property type="entry name" value="Phage_int_SAM_4"/>
    <property type="match status" value="1"/>
</dbReference>
<dbReference type="Pfam" id="PF00589">
    <property type="entry name" value="Phage_integrase"/>
    <property type="match status" value="1"/>
</dbReference>
<feature type="domain" description="Core-binding (CB)" evidence="7">
    <location>
        <begin position="69"/>
        <end position="152"/>
    </location>
</feature>
<dbReference type="InterPro" id="IPR044068">
    <property type="entry name" value="CB"/>
</dbReference>
<evidence type="ECO:0000313" key="8">
    <source>
        <dbReference type="EMBL" id="MDI9256883.1"/>
    </source>
</evidence>
<comment type="similarity">
    <text evidence="1">Belongs to the 'phage' integrase family.</text>
</comment>
<name>A0ABT6XP70_9FLAO</name>
<reference evidence="8 9" key="1">
    <citation type="submission" date="2023-05" db="EMBL/GenBank/DDBJ databases">
        <title>Flavobacterium sedimenti sp. nov., isolated from the sediment.</title>
        <authorList>
            <person name="Wu N."/>
        </authorList>
    </citation>
    <scope>NUCLEOTIDE SEQUENCE [LARGE SCALE GENOMIC DNA]</scope>
    <source>
        <strain evidence="8 9">YZ-48</strain>
    </source>
</reference>
<dbReference type="PROSITE" id="PS51900">
    <property type="entry name" value="CB"/>
    <property type="match status" value="1"/>
</dbReference>
<dbReference type="InterPro" id="IPR013762">
    <property type="entry name" value="Integrase-like_cat_sf"/>
</dbReference>
<evidence type="ECO:0000256" key="1">
    <source>
        <dbReference type="ARBA" id="ARBA00008857"/>
    </source>
</evidence>
<dbReference type="InterPro" id="IPR011010">
    <property type="entry name" value="DNA_brk_join_enz"/>
</dbReference>
<protein>
    <submittedName>
        <fullName evidence="8">Site-specific integrase</fullName>
    </submittedName>
</protein>
<keyword evidence="4" id="KW-0233">DNA recombination</keyword>
<dbReference type="NCBIfam" id="NF040815">
    <property type="entry name" value="recomb_XerA_Arch"/>
    <property type="match status" value="1"/>
</dbReference>
<evidence type="ECO:0000256" key="3">
    <source>
        <dbReference type="ARBA" id="ARBA00023125"/>
    </source>
</evidence>
<gene>
    <name evidence="8" type="ORF">QHT84_05590</name>
</gene>
<evidence type="ECO:0000256" key="5">
    <source>
        <dbReference type="PROSITE-ProRule" id="PRU01248"/>
    </source>
</evidence>
<dbReference type="PANTHER" id="PTHR30349">
    <property type="entry name" value="PHAGE INTEGRASE-RELATED"/>
    <property type="match status" value="1"/>
</dbReference>